<dbReference type="Pfam" id="PF07588">
    <property type="entry name" value="DUF1554"/>
    <property type="match status" value="1"/>
</dbReference>
<keyword evidence="1" id="KW-0472">Membrane</keyword>
<dbReference type="InterPro" id="IPR016186">
    <property type="entry name" value="C-type_lectin-like/link_sf"/>
</dbReference>
<keyword evidence="4" id="KW-1185">Reference proteome</keyword>
<dbReference type="InterPro" id="IPR016187">
    <property type="entry name" value="CTDL_fold"/>
</dbReference>
<evidence type="ECO:0000256" key="1">
    <source>
        <dbReference type="SAM" id="Phobius"/>
    </source>
</evidence>
<gene>
    <name evidence="3" type="ORF">CH367_12110</name>
</gene>
<dbReference type="RefSeq" id="WP_100762784.1">
    <property type="nucleotide sequence ID" value="NZ_NPDS01000005.1"/>
</dbReference>
<reference evidence="3 4" key="1">
    <citation type="submission" date="2017-07" db="EMBL/GenBank/DDBJ databases">
        <title>Leptospira spp. isolated from tropical soils.</title>
        <authorList>
            <person name="Thibeaux R."/>
            <person name="Iraola G."/>
            <person name="Ferres I."/>
            <person name="Bierque E."/>
            <person name="Girault D."/>
            <person name="Soupe-Gilbert M.-E."/>
            <person name="Picardeau M."/>
            <person name="Goarant C."/>
        </authorList>
    </citation>
    <scope>NUCLEOTIDE SEQUENCE [LARGE SCALE GENOMIC DNA]</scope>
    <source>
        <strain evidence="3 4">FH4-C-A1</strain>
    </source>
</reference>
<dbReference type="InterPro" id="IPR011448">
    <property type="entry name" value="DUF1554"/>
</dbReference>
<keyword evidence="1" id="KW-0812">Transmembrane</keyword>
<sequence>MNMGSYFSFNADKAKFPVWVPSLIILHFLTISCTIWPVLTGAALPSNSSNGNGNDSMAILLLLQNGNGFGGSGSSTGSTGSSGPPASSCANNGGCSIFLSSASTGNFGGVSGADAKCATDATAASAPGNPSDYKALIMADDGSRTLTTNWVLWPNTIYKTMSNSNLTISTTNASAMFTFPLSNLFVSSGGNAMYTGIDASGATWVPKSGVTCTNAGVSWSSVSNTVSGWVGVTSGTDKTFVDVGGGTGFTCDNFLLIYCVQR</sequence>
<dbReference type="Proteomes" id="UP000231879">
    <property type="component" value="Unassembled WGS sequence"/>
</dbReference>
<evidence type="ECO:0000313" key="3">
    <source>
        <dbReference type="EMBL" id="PJZ56843.1"/>
    </source>
</evidence>
<dbReference type="Gene3D" id="3.10.100.10">
    <property type="entry name" value="Mannose-Binding Protein A, subunit A"/>
    <property type="match status" value="1"/>
</dbReference>
<dbReference type="EMBL" id="NPDS01000005">
    <property type="protein sequence ID" value="PJZ56843.1"/>
    <property type="molecule type" value="Genomic_DNA"/>
</dbReference>
<feature type="domain" description="DUF1554" evidence="2">
    <location>
        <begin position="102"/>
        <end position="233"/>
    </location>
</feature>
<evidence type="ECO:0000313" key="4">
    <source>
        <dbReference type="Proteomes" id="UP000231879"/>
    </source>
</evidence>
<dbReference type="SUPFAM" id="SSF56436">
    <property type="entry name" value="C-type lectin-like"/>
    <property type="match status" value="1"/>
</dbReference>
<keyword evidence="1" id="KW-1133">Transmembrane helix</keyword>
<protein>
    <recommendedName>
        <fullName evidence="2">DUF1554 domain-containing protein</fullName>
    </recommendedName>
</protein>
<name>A0ABX4NJE9_9LEPT</name>
<evidence type="ECO:0000259" key="2">
    <source>
        <dbReference type="Pfam" id="PF07588"/>
    </source>
</evidence>
<accession>A0ABX4NJE9</accession>
<organism evidence="3 4">
    <name type="scientific">Leptospira barantonii</name>
    <dbReference type="NCBI Taxonomy" id="2023184"/>
    <lineage>
        <taxon>Bacteria</taxon>
        <taxon>Pseudomonadati</taxon>
        <taxon>Spirochaetota</taxon>
        <taxon>Spirochaetia</taxon>
        <taxon>Leptospirales</taxon>
        <taxon>Leptospiraceae</taxon>
        <taxon>Leptospira</taxon>
    </lineage>
</organism>
<feature type="transmembrane region" description="Helical" evidence="1">
    <location>
        <begin position="20"/>
        <end position="39"/>
    </location>
</feature>
<proteinExistence type="predicted"/>
<comment type="caution">
    <text evidence="3">The sequence shown here is derived from an EMBL/GenBank/DDBJ whole genome shotgun (WGS) entry which is preliminary data.</text>
</comment>